<dbReference type="AlphaFoldDB" id="A0A7W7R2R1"/>
<protein>
    <submittedName>
        <fullName evidence="2">Uncharacterized protein</fullName>
    </submittedName>
</protein>
<dbReference type="Proteomes" id="UP000540506">
    <property type="component" value="Unassembled WGS sequence"/>
</dbReference>
<comment type="caution">
    <text evidence="2">The sequence shown here is derived from an EMBL/GenBank/DDBJ whole genome shotgun (WGS) entry which is preliminary data.</text>
</comment>
<proteinExistence type="predicted"/>
<organism evidence="2 3">
    <name type="scientific">Kitasatospora kifunensis</name>
    <name type="common">Streptomyces kifunensis</name>
    <dbReference type="NCBI Taxonomy" id="58351"/>
    <lineage>
        <taxon>Bacteria</taxon>
        <taxon>Bacillati</taxon>
        <taxon>Actinomycetota</taxon>
        <taxon>Actinomycetes</taxon>
        <taxon>Kitasatosporales</taxon>
        <taxon>Streptomycetaceae</taxon>
        <taxon>Kitasatospora</taxon>
    </lineage>
</organism>
<gene>
    <name evidence="2" type="ORF">FHR34_003341</name>
</gene>
<reference evidence="2 3" key="1">
    <citation type="submission" date="2020-08" db="EMBL/GenBank/DDBJ databases">
        <title>Sequencing the genomes of 1000 actinobacteria strains.</title>
        <authorList>
            <person name="Klenk H.-P."/>
        </authorList>
    </citation>
    <scope>NUCLEOTIDE SEQUENCE [LARGE SCALE GENOMIC DNA]</scope>
    <source>
        <strain evidence="2 3">DSM 41654</strain>
    </source>
</reference>
<evidence type="ECO:0000313" key="3">
    <source>
        <dbReference type="Proteomes" id="UP000540506"/>
    </source>
</evidence>
<evidence type="ECO:0000256" key="1">
    <source>
        <dbReference type="SAM" id="Phobius"/>
    </source>
</evidence>
<evidence type="ECO:0000313" key="2">
    <source>
        <dbReference type="EMBL" id="MBB4924348.1"/>
    </source>
</evidence>
<accession>A0A7W7R2R1</accession>
<dbReference type="RefSeq" id="WP_184936310.1">
    <property type="nucleotide sequence ID" value="NZ_JACHJV010000001.1"/>
</dbReference>
<feature type="transmembrane region" description="Helical" evidence="1">
    <location>
        <begin position="38"/>
        <end position="66"/>
    </location>
</feature>
<dbReference type="EMBL" id="JACHJV010000001">
    <property type="protein sequence ID" value="MBB4924348.1"/>
    <property type="molecule type" value="Genomic_DNA"/>
</dbReference>
<keyword evidence="1" id="KW-0812">Transmembrane</keyword>
<sequence length="73" mass="7898">MDNHPWGQGTPVSRRALLLATASQLSLRPRWWLPLARAALLAAAIALVVLGAGALPLWVSGLWIFIPWMSVGD</sequence>
<keyword evidence="3" id="KW-1185">Reference proteome</keyword>
<keyword evidence="1" id="KW-1133">Transmembrane helix</keyword>
<name>A0A7W7R2R1_KITKI</name>
<keyword evidence="1" id="KW-0472">Membrane</keyword>